<dbReference type="SUPFAM" id="SSF48403">
    <property type="entry name" value="Ankyrin repeat"/>
    <property type="match status" value="1"/>
</dbReference>
<dbReference type="AlphaFoldDB" id="A0AAW1RA76"/>
<feature type="repeat" description="ANK" evidence="3">
    <location>
        <begin position="112"/>
        <end position="144"/>
    </location>
</feature>
<accession>A0AAW1RA76</accession>
<evidence type="ECO:0000256" key="2">
    <source>
        <dbReference type="ARBA" id="ARBA00023043"/>
    </source>
</evidence>
<dbReference type="PROSITE" id="PS50088">
    <property type="entry name" value="ANK_REPEAT"/>
    <property type="match status" value="6"/>
</dbReference>
<dbReference type="EMBL" id="JALJOS010000015">
    <property type="protein sequence ID" value="KAK9830686.1"/>
    <property type="molecule type" value="Genomic_DNA"/>
</dbReference>
<evidence type="ECO:0000256" key="1">
    <source>
        <dbReference type="ARBA" id="ARBA00022737"/>
    </source>
</evidence>
<feature type="region of interest" description="Disordered" evidence="4">
    <location>
        <begin position="467"/>
        <end position="596"/>
    </location>
</feature>
<reference evidence="5 6" key="1">
    <citation type="journal article" date="2024" name="Nat. Commun.">
        <title>Phylogenomics reveals the evolutionary origins of lichenization in chlorophyte algae.</title>
        <authorList>
            <person name="Puginier C."/>
            <person name="Libourel C."/>
            <person name="Otte J."/>
            <person name="Skaloud P."/>
            <person name="Haon M."/>
            <person name="Grisel S."/>
            <person name="Petersen M."/>
            <person name="Berrin J.G."/>
            <person name="Delaux P.M."/>
            <person name="Dal Grande F."/>
            <person name="Keller J."/>
        </authorList>
    </citation>
    <scope>NUCLEOTIDE SEQUENCE [LARGE SCALE GENOMIC DNA]</scope>
    <source>
        <strain evidence="5 6">SAG 2145</strain>
    </source>
</reference>
<feature type="region of interest" description="Disordered" evidence="4">
    <location>
        <begin position="259"/>
        <end position="299"/>
    </location>
</feature>
<organism evidence="5 6">
    <name type="scientific">Apatococcus lobatus</name>
    <dbReference type="NCBI Taxonomy" id="904363"/>
    <lineage>
        <taxon>Eukaryota</taxon>
        <taxon>Viridiplantae</taxon>
        <taxon>Chlorophyta</taxon>
        <taxon>core chlorophytes</taxon>
        <taxon>Trebouxiophyceae</taxon>
        <taxon>Chlorellales</taxon>
        <taxon>Chlorellaceae</taxon>
        <taxon>Apatococcus</taxon>
    </lineage>
</organism>
<gene>
    <name evidence="5" type="ORF">WJX74_002706</name>
</gene>
<proteinExistence type="predicted"/>
<dbReference type="SMART" id="SM00248">
    <property type="entry name" value="ANK"/>
    <property type="match status" value="7"/>
</dbReference>
<feature type="region of interest" description="Disordered" evidence="4">
    <location>
        <begin position="663"/>
        <end position="683"/>
    </location>
</feature>
<dbReference type="Gene3D" id="1.25.40.20">
    <property type="entry name" value="Ankyrin repeat-containing domain"/>
    <property type="match status" value="2"/>
</dbReference>
<protein>
    <submittedName>
        <fullName evidence="5">Uncharacterized protein</fullName>
    </submittedName>
</protein>
<dbReference type="Pfam" id="PF12796">
    <property type="entry name" value="Ank_2"/>
    <property type="match status" value="2"/>
</dbReference>
<keyword evidence="1" id="KW-0677">Repeat</keyword>
<feature type="repeat" description="ANK" evidence="3">
    <location>
        <begin position="46"/>
        <end position="78"/>
    </location>
</feature>
<dbReference type="InterPro" id="IPR036770">
    <property type="entry name" value="Ankyrin_rpt-contain_sf"/>
</dbReference>
<keyword evidence="6" id="KW-1185">Reference proteome</keyword>
<evidence type="ECO:0000256" key="3">
    <source>
        <dbReference type="PROSITE-ProRule" id="PRU00023"/>
    </source>
</evidence>
<evidence type="ECO:0000256" key="4">
    <source>
        <dbReference type="SAM" id="MobiDB-lite"/>
    </source>
</evidence>
<sequence length="764" mass="80667">MEDVAAKAKEKKQNNSLLMLACTRGYTEDVKKLLEMGAEVTARDKKGYTPLHFAAGQGRLDIVKFLWSKAAETEAEDPAGRMPLHMAAIGGHPETIAFLLDKGVWADAYDSLDDTALHIAARRGDIECVKVLLQHKAQAISRNKRSLSPLGEAIVSGHPEVAACLVLEGGCNPKEKQKGWSLLHLAAALGLLECLTLLLNYGCDIQDADNSDGYTPLHCAAIGGHGGCMDALLAAKADTAAVSAKDSLAVDLLSKDASKDMRQKLTPTGPRKPRPLPAGSSSEATSTESQSSQNPADAFRGLNRDAQRAQMLRWKEMNPADRPKALVGLPAEVESRLKEADTVQQMVTIQKAIVRLHEDEDFQQDANDPSIEPALDIMRADPRAMDRYEGNARMMRVLHKLRSFQGVITANGRHKVPFPELVVADKPDWRQHDARRAQGMAGMLAAQISAACAAACAGSEEEAKAAAAKAAEPPAPTQTPAGSAAPAAAGASSEHQPKAAAKPSAVVSNLDSAPRSQQLGNPGTDREPQLSKQAASGASRQAAAGSASAGRSSKASKRQSKVVQGKSANSAAGGSGQQSGSGNAAGGAGGGEDDLDRMPSWKEVFSWQKFKKELKRQLYQSVILIACLLVFMWWQGLPLPWQEGHPGLAAILGLGRNSTVAAPTPAASSPVLEAGRSSSDPGFQHQRACVVPCIRIREGSHDGAEASLSIPPSGCVQAEGTQTPTKASQMLELPPDNNGLSWMVSKQPAKLSLIPGSFILIQPG</sequence>
<keyword evidence="2 3" id="KW-0040">ANK repeat</keyword>
<feature type="repeat" description="ANK" evidence="3">
    <location>
        <begin position="178"/>
        <end position="210"/>
    </location>
</feature>
<evidence type="ECO:0000313" key="6">
    <source>
        <dbReference type="Proteomes" id="UP001438707"/>
    </source>
</evidence>
<dbReference type="PROSITE" id="PS50297">
    <property type="entry name" value="ANK_REP_REGION"/>
    <property type="match status" value="6"/>
</dbReference>
<dbReference type="Proteomes" id="UP001438707">
    <property type="component" value="Unassembled WGS sequence"/>
</dbReference>
<evidence type="ECO:0000313" key="5">
    <source>
        <dbReference type="EMBL" id="KAK9830686.1"/>
    </source>
</evidence>
<feature type="compositionally biased region" description="Low complexity" evidence="4">
    <location>
        <begin position="467"/>
        <end position="492"/>
    </location>
</feature>
<feature type="repeat" description="ANK" evidence="3">
    <location>
        <begin position="212"/>
        <end position="244"/>
    </location>
</feature>
<dbReference type="Pfam" id="PF00023">
    <property type="entry name" value="Ank"/>
    <property type="match status" value="1"/>
</dbReference>
<name>A0AAW1RA76_9CHLO</name>
<feature type="repeat" description="ANK" evidence="3">
    <location>
        <begin position="13"/>
        <end position="45"/>
    </location>
</feature>
<dbReference type="InterPro" id="IPR002110">
    <property type="entry name" value="Ankyrin_rpt"/>
</dbReference>
<feature type="repeat" description="ANK" evidence="3">
    <location>
        <begin position="79"/>
        <end position="111"/>
    </location>
</feature>
<feature type="compositionally biased region" description="Low complexity" evidence="4">
    <location>
        <begin position="531"/>
        <end position="553"/>
    </location>
</feature>
<feature type="compositionally biased region" description="Gly residues" evidence="4">
    <location>
        <begin position="573"/>
        <end position="590"/>
    </location>
</feature>
<comment type="caution">
    <text evidence="5">The sequence shown here is derived from an EMBL/GenBank/DDBJ whole genome shotgun (WGS) entry which is preliminary data.</text>
</comment>
<dbReference type="PANTHER" id="PTHR24171">
    <property type="entry name" value="ANKYRIN REPEAT DOMAIN-CONTAINING PROTEIN 39-RELATED"/>
    <property type="match status" value="1"/>
</dbReference>
<feature type="compositionally biased region" description="Low complexity" evidence="4">
    <location>
        <begin position="280"/>
        <end position="293"/>
    </location>
</feature>
<feature type="compositionally biased region" description="Polar residues" evidence="4">
    <location>
        <begin position="506"/>
        <end position="521"/>
    </location>
</feature>
<dbReference type="PANTHER" id="PTHR24171:SF9">
    <property type="entry name" value="ANKYRIN REPEAT DOMAIN-CONTAINING PROTEIN 39"/>
    <property type="match status" value="1"/>
</dbReference>